<sequence length="106" mass="10612">MSLSEGQLWLAILALALMTAVTKAIGPALVGGRPLPRWASGVIGAMAPALLAALVVTAVFADGPRLAVDAHTVGVGAATLLLLLRVPLLLAVLAAVVVTAALRALF</sequence>
<gene>
    <name evidence="2" type="ORF">GCM10023340_42010</name>
</gene>
<name>A0ABP9Q8S3_9ACTN</name>
<reference evidence="3" key="1">
    <citation type="journal article" date="2019" name="Int. J. Syst. Evol. Microbiol.">
        <title>The Global Catalogue of Microorganisms (GCM) 10K type strain sequencing project: providing services to taxonomists for standard genome sequencing and annotation.</title>
        <authorList>
            <consortium name="The Broad Institute Genomics Platform"/>
            <consortium name="The Broad Institute Genome Sequencing Center for Infectious Disease"/>
            <person name="Wu L."/>
            <person name="Ma J."/>
        </authorList>
    </citation>
    <scope>NUCLEOTIDE SEQUENCE [LARGE SCALE GENOMIC DNA]</scope>
    <source>
        <strain evidence="3">JCM 18459</strain>
    </source>
</reference>
<dbReference type="Pfam" id="PF05437">
    <property type="entry name" value="AzlD"/>
    <property type="match status" value="1"/>
</dbReference>
<keyword evidence="1" id="KW-0472">Membrane</keyword>
<dbReference type="InterPro" id="IPR008407">
    <property type="entry name" value="Brnchd-chn_aa_trnsp_AzlD"/>
</dbReference>
<protein>
    <recommendedName>
        <fullName evidence="4">AzlD domain-containing protein</fullName>
    </recommendedName>
</protein>
<organism evidence="2 3">
    <name type="scientific">Nocardioides marinquilinus</name>
    <dbReference type="NCBI Taxonomy" id="1210400"/>
    <lineage>
        <taxon>Bacteria</taxon>
        <taxon>Bacillati</taxon>
        <taxon>Actinomycetota</taxon>
        <taxon>Actinomycetes</taxon>
        <taxon>Propionibacteriales</taxon>
        <taxon>Nocardioidaceae</taxon>
        <taxon>Nocardioides</taxon>
    </lineage>
</organism>
<keyword evidence="3" id="KW-1185">Reference proteome</keyword>
<evidence type="ECO:0000313" key="3">
    <source>
        <dbReference type="Proteomes" id="UP001500221"/>
    </source>
</evidence>
<proteinExistence type="predicted"/>
<dbReference type="EMBL" id="BAABKG010000006">
    <property type="protein sequence ID" value="GAA5155793.1"/>
    <property type="molecule type" value="Genomic_DNA"/>
</dbReference>
<evidence type="ECO:0008006" key="4">
    <source>
        <dbReference type="Google" id="ProtNLM"/>
    </source>
</evidence>
<accession>A0ABP9Q8S3</accession>
<keyword evidence="1" id="KW-1133">Transmembrane helix</keyword>
<feature type="transmembrane region" description="Helical" evidence="1">
    <location>
        <begin position="38"/>
        <end position="60"/>
    </location>
</feature>
<feature type="transmembrane region" description="Helical" evidence="1">
    <location>
        <begin position="6"/>
        <end position="26"/>
    </location>
</feature>
<keyword evidence="1" id="KW-0812">Transmembrane</keyword>
<feature type="transmembrane region" description="Helical" evidence="1">
    <location>
        <begin position="80"/>
        <end position="102"/>
    </location>
</feature>
<comment type="caution">
    <text evidence="2">The sequence shown here is derived from an EMBL/GenBank/DDBJ whole genome shotgun (WGS) entry which is preliminary data.</text>
</comment>
<dbReference type="RefSeq" id="WP_345463583.1">
    <property type="nucleotide sequence ID" value="NZ_BAABKG010000006.1"/>
</dbReference>
<evidence type="ECO:0000256" key="1">
    <source>
        <dbReference type="SAM" id="Phobius"/>
    </source>
</evidence>
<evidence type="ECO:0000313" key="2">
    <source>
        <dbReference type="EMBL" id="GAA5155793.1"/>
    </source>
</evidence>
<dbReference type="Proteomes" id="UP001500221">
    <property type="component" value="Unassembled WGS sequence"/>
</dbReference>